<organism evidence="5 8">
    <name type="scientific">Mycobacterium noviomagense</name>
    <dbReference type="NCBI Taxonomy" id="459858"/>
    <lineage>
        <taxon>Bacteria</taxon>
        <taxon>Bacillati</taxon>
        <taxon>Actinomycetota</taxon>
        <taxon>Actinomycetes</taxon>
        <taxon>Mycobacteriales</taxon>
        <taxon>Mycobacteriaceae</taxon>
        <taxon>Mycobacterium</taxon>
    </lineage>
</organism>
<evidence type="ECO:0000313" key="8">
    <source>
        <dbReference type="Proteomes" id="UP000466894"/>
    </source>
</evidence>
<dbReference type="SUPFAM" id="SSF140459">
    <property type="entry name" value="PE/PPE dimer-like"/>
    <property type="match status" value="1"/>
</dbReference>
<dbReference type="GO" id="GO:0052572">
    <property type="term" value="P:response to host immune response"/>
    <property type="evidence" value="ECO:0007669"/>
    <property type="project" value="TreeGrafter"/>
</dbReference>
<reference evidence="6 7" key="1">
    <citation type="submission" date="2017-02" db="EMBL/GenBank/DDBJ databases">
        <title>The new phylogeny of genus Mycobacterium.</title>
        <authorList>
            <person name="Tortoli E."/>
            <person name="Trovato A."/>
            <person name="Cirillo D.M."/>
        </authorList>
    </citation>
    <scope>NUCLEOTIDE SEQUENCE [LARGE SCALE GENOMIC DNA]</scope>
    <source>
        <strain evidence="6 7">DSM 45145</strain>
    </source>
</reference>
<keyword evidence="7" id="KW-1185">Reference proteome</keyword>
<evidence type="ECO:0000313" key="7">
    <source>
        <dbReference type="Proteomes" id="UP000192374"/>
    </source>
</evidence>
<feature type="region of interest" description="Disordered" evidence="2">
    <location>
        <begin position="397"/>
        <end position="439"/>
    </location>
</feature>
<reference evidence="5" key="3">
    <citation type="submission" date="2020-02" db="EMBL/GenBank/DDBJ databases">
        <authorList>
            <person name="Matsumoto Y."/>
            <person name="Motooka D."/>
            <person name="Nakamura S."/>
        </authorList>
    </citation>
    <scope>NUCLEOTIDE SEQUENCE</scope>
    <source>
        <strain evidence="5">JCM 16367</strain>
    </source>
</reference>
<dbReference type="PANTHER" id="PTHR46766:SF1">
    <property type="entry name" value="GLUTAMINE-RICH PROTEIN 2"/>
    <property type="match status" value="1"/>
</dbReference>
<dbReference type="FunFam" id="1.20.1260.20:FF:000001">
    <property type="entry name" value="PPE family protein PPE41"/>
    <property type="match status" value="1"/>
</dbReference>
<dbReference type="Pfam" id="PF00823">
    <property type="entry name" value="PPE"/>
    <property type="match status" value="1"/>
</dbReference>
<name>A0A7I7P9W8_9MYCO</name>
<dbReference type="Pfam" id="PF12484">
    <property type="entry name" value="PPE-SVP"/>
    <property type="match status" value="1"/>
</dbReference>
<accession>A0A7I7P9W8</accession>
<feature type="domain" description="PPE family C-terminal" evidence="4">
    <location>
        <begin position="323"/>
        <end position="386"/>
    </location>
</feature>
<dbReference type="KEGG" id="mnv:MNVI_06800"/>
<feature type="compositionally biased region" description="Low complexity" evidence="2">
    <location>
        <begin position="406"/>
        <end position="423"/>
    </location>
</feature>
<sequence length="477" mass="47260">MDFAMLPPEVNSGRMYAGPGSGPMVAAAEAWEGLAAELHSAANAYKSVISGLTAGPWLGPSSASMASAAASYVVWLSATAAQAEETAVHAKAAAAAYEEAFASTVPPPVIAANRAQLTALVATNVLGQNTPAIAATEAHYMEMWAQDAAAMYGYAVSSALATAFKPFMAPPSSTNPGGTATQAATVGHATGTAAGNVQSTVSSAQQAFSAVPSALQSFAAAPAAAADPPDPLSTLANLISVFVNLPSGLAALGVNAPMAILAPVDLPFTVEGALSGLHTDQIVSGWAGVQPWPGTGSAPPTEFPAIITNPGPLAAAAPASSVSAGLGEANRVGALSVPPTWTVATPAVRPVALALPTTSTAAAAEAAEEGITGAPGNPFTNMALAGLTGSAMGGALGTGGQDRGKAAPGERVAARAGRAATPGHSTAADSKAQPSQSNPRLVVTGIAARIREIAKLRDEGKLSHEEFTEQKKRLLGR</sequence>
<dbReference type="InterPro" id="IPR022171">
    <property type="entry name" value="PPE_C"/>
</dbReference>
<dbReference type="AlphaFoldDB" id="A0A7I7P9W8"/>
<evidence type="ECO:0000256" key="2">
    <source>
        <dbReference type="SAM" id="MobiDB-lite"/>
    </source>
</evidence>
<dbReference type="PANTHER" id="PTHR46766">
    <property type="entry name" value="GLUTAMINE-RICH PROTEIN 2"/>
    <property type="match status" value="1"/>
</dbReference>
<proteinExistence type="inferred from homology"/>
<dbReference type="EMBL" id="MVIC01000028">
    <property type="protein sequence ID" value="ORB12957.1"/>
    <property type="molecule type" value="Genomic_DNA"/>
</dbReference>
<evidence type="ECO:0000259" key="3">
    <source>
        <dbReference type="Pfam" id="PF00823"/>
    </source>
</evidence>
<protein>
    <submittedName>
        <fullName evidence="5">PPE family protein</fullName>
    </submittedName>
</protein>
<evidence type="ECO:0000313" key="6">
    <source>
        <dbReference type="EMBL" id="ORB12957.1"/>
    </source>
</evidence>
<dbReference type="EMBL" id="AP022583">
    <property type="protein sequence ID" value="BBY05362.1"/>
    <property type="molecule type" value="Genomic_DNA"/>
</dbReference>
<comment type="similarity">
    <text evidence="1">Belongs to the mycobacterial PPE family.</text>
</comment>
<reference evidence="5 8" key="2">
    <citation type="journal article" date="2019" name="Emerg. Microbes Infect.">
        <title>Comprehensive subspecies identification of 175 nontuberculous mycobacteria species based on 7547 genomic profiles.</title>
        <authorList>
            <person name="Matsumoto Y."/>
            <person name="Kinjo T."/>
            <person name="Motooka D."/>
            <person name="Nabeya D."/>
            <person name="Jung N."/>
            <person name="Uechi K."/>
            <person name="Horii T."/>
            <person name="Iida T."/>
            <person name="Fujita J."/>
            <person name="Nakamura S."/>
        </authorList>
    </citation>
    <scope>NUCLEOTIDE SEQUENCE [LARGE SCALE GENOMIC DNA]</scope>
    <source>
        <strain evidence="5 8">JCM 16367</strain>
    </source>
</reference>
<gene>
    <name evidence="5" type="primary">PPE31_1</name>
    <name evidence="6" type="ORF">BST37_14675</name>
    <name evidence="5" type="ORF">MNVI_06800</name>
</gene>
<evidence type="ECO:0000259" key="4">
    <source>
        <dbReference type="Pfam" id="PF12484"/>
    </source>
</evidence>
<dbReference type="Proteomes" id="UP000192374">
    <property type="component" value="Unassembled WGS sequence"/>
</dbReference>
<dbReference type="InterPro" id="IPR000030">
    <property type="entry name" value="PPE_dom"/>
</dbReference>
<dbReference type="OrthoDB" id="4760887at2"/>
<dbReference type="Proteomes" id="UP000466894">
    <property type="component" value="Chromosome"/>
</dbReference>
<evidence type="ECO:0000256" key="1">
    <source>
        <dbReference type="ARBA" id="ARBA00010652"/>
    </source>
</evidence>
<evidence type="ECO:0000313" key="5">
    <source>
        <dbReference type="EMBL" id="BBY05362.1"/>
    </source>
</evidence>
<feature type="domain" description="PPE" evidence="3">
    <location>
        <begin position="2"/>
        <end position="164"/>
    </location>
</feature>
<dbReference type="Gene3D" id="1.20.1260.20">
    <property type="entry name" value="PPE superfamily"/>
    <property type="match status" value="1"/>
</dbReference>
<dbReference type="InterPro" id="IPR038332">
    <property type="entry name" value="PPE_sf"/>
</dbReference>
<dbReference type="RefSeq" id="WP_083088510.1">
    <property type="nucleotide sequence ID" value="NZ_AP022583.1"/>
</dbReference>